<evidence type="ECO:0000259" key="4">
    <source>
        <dbReference type="PROSITE" id="PS51207"/>
    </source>
</evidence>
<evidence type="ECO:0000256" key="2">
    <source>
        <dbReference type="ARBA" id="ARBA00022490"/>
    </source>
</evidence>
<dbReference type="PROSITE" id="PS51207">
    <property type="entry name" value="PXA"/>
    <property type="match status" value="1"/>
</dbReference>
<gene>
    <name evidence="5" type="ORF">FKW77_009569</name>
</gene>
<comment type="subcellular location">
    <subcellularLocation>
        <location evidence="1">Cytoplasm</location>
    </subcellularLocation>
</comment>
<dbReference type="SMART" id="SM00313">
    <property type="entry name" value="PXA"/>
    <property type="match status" value="1"/>
</dbReference>
<proteinExistence type="predicted"/>
<feature type="domain" description="PXA" evidence="4">
    <location>
        <begin position="103"/>
        <end position="288"/>
    </location>
</feature>
<keyword evidence="6" id="KW-1185">Reference proteome</keyword>
<dbReference type="InterPro" id="IPR051837">
    <property type="entry name" value="SortingNexin/PXDomain-PKLike"/>
</dbReference>
<dbReference type="EMBL" id="CP042194">
    <property type="protein sequence ID" value="QDS74088.1"/>
    <property type="molecule type" value="Genomic_DNA"/>
</dbReference>
<feature type="compositionally biased region" description="Polar residues" evidence="3">
    <location>
        <begin position="1"/>
        <end position="12"/>
    </location>
</feature>
<reference evidence="5 6" key="1">
    <citation type="submission" date="2019-07" db="EMBL/GenBank/DDBJ databases">
        <title>Finished genome of Venturia effusa.</title>
        <authorList>
            <person name="Young C.A."/>
            <person name="Cox M.P."/>
            <person name="Ganley A.R.D."/>
            <person name="David W.J."/>
        </authorList>
    </citation>
    <scope>NUCLEOTIDE SEQUENCE [LARGE SCALE GENOMIC DNA]</scope>
    <source>
        <strain evidence="6">albino</strain>
    </source>
</reference>
<sequence>MNPLPSKSTLSDDPSRLRPSDANLPIVSLPDIAKPSDVSRPASTAPPNTDSAKITSDFLSDKATAAFIRRTLCAHHALSGPGGERGRSTPKPVDELLPPLTSSNEVDLQLYAIIAVVLKEFVYTWYAKITPDHAFVDQVIQIIAHCTRALEQRLRKVDLESLLVDEIPQLVDAHLEAFRIAHESTYSQPPLASAPREIYHILNPHPALSPVPRDDDPSTVLEQQLNEEAWRQLLVQGVLAVLLPTEDLENACLRALVAEIVSEMILGNAVSQKVCEPWFLWDAITTVIHASQPRTAVPETRNDETKPLQTTASRLEQFGLLSAESQQNGADGSNSNRQRSNAASTASGLFWMAVQYIFLASRALWIIAQALATSSSLPSRSKTWLAVANSYSPPQSERREGASSKSHAESASNVMASNQRPILDMGVWPMISNLMELNVRMPWLSGMLALVHHGAVYGPGKVADTDGAIDRLLSNGIHRYMLNASYVPKTLQIARAALFPNNAPGPARKVPDAVEIVAIKRKCAEAVAGVLPLAVGARFFGVGSSDFSHVSGTERSTSFKASGEIGASEDAEIRERVVAEIDGLLGVLGDAYMNKHLIFGIISLVVLRAAPELGGKGVGELMRERIPDVEDY</sequence>
<dbReference type="GO" id="GO:0045022">
    <property type="term" value="P:early endosome to late endosome transport"/>
    <property type="evidence" value="ECO:0007669"/>
    <property type="project" value="TreeGrafter"/>
</dbReference>
<dbReference type="GO" id="GO:0005770">
    <property type="term" value="C:late endosome"/>
    <property type="evidence" value="ECO:0007669"/>
    <property type="project" value="TreeGrafter"/>
</dbReference>
<accession>A0A517LEL9</accession>
<feature type="region of interest" description="Disordered" evidence="3">
    <location>
        <begin position="1"/>
        <end position="54"/>
    </location>
</feature>
<feature type="region of interest" description="Disordered" evidence="3">
    <location>
        <begin position="391"/>
        <end position="413"/>
    </location>
</feature>
<dbReference type="GO" id="GO:0035091">
    <property type="term" value="F:phosphatidylinositol binding"/>
    <property type="evidence" value="ECO:0007669"/>
    <property type="project" value="TreeGrafter"/>
</dbReference>
<evidence type="ECO:0000256" key="3">
    <source>
        <dbReference type="SAM" id="MobiDB-lite"/>
    </source>
</evidence>
<dbReference type="AlphaFoldDB" id="A0A517LEL9"/>
<organism evidence="5 6">
    <name type="scientific">Venturia effusa</name>
    <dbReference type="NCBI Taxonomy" id="50376"/>
    <lineage>
        <taxon>Eukaryota</taxon>
        <taxon>Fungi</taxon>
        <taxon>Dikarya</taxon>
        <taxon>Ascomycota</taxon>
        <taxon>Pezizomycotina</taxon>
        <taxon>Dothideomycetes</taxon>
        <taxon>Pleosporomycetidae</taxon>
        <taxon>Venturiales</taxon>
        <taxon>Venturiaceae</taxon>
        <taxon>Venturia</taxon>
    </lineage>
</organism>
<evidence type="ECO:0000313" key="6">
    <source>
        <dbReference type="Proteomes" id="UP000316270"/>
    </source>
</evidence>
<keyword evidence="2" id="KW-0963">Cytoplasm</keyword>
<dbReference type="PANTHER" id="PTHR22999">
    <property type="entry name" value="PX SERINE/THREONINE KINASE PXK"/>
    <property type="match status" value="1"/>
</dbReference>
<dbReference type="OrthoDB" id="5582218at2759"/>
<evidence type="ECO:0000313" key="5">
    <source>
        <dbReference type="EMBL" id="QDS74088.1"/>
    </source>
</evidence>
<protein>
    <recommendedName>
        <fullName evidence="4">PXA domain-containing protein</fullName>
    </recommendedName>
</protein>
<dbReference type="Proteomes" id="UP000316270">
    <property type="component" value="Chromosome 10"/>
</dbReference>
<dbReference type="InterPro" id="IPR003114">
    <property type="entry name" value="Phox_assoc"/>
</dbReference>
<evidence type="ECO:0000256" key="1">
    <source>
        <dbReference type="ARBA" id="ARBA00004496"/>
    </source>
</evidence>
<dbReference type="PANTHER" id="PTHR22999:SF23">
    <property type="entry name" value="SORTING NEXIN-16"/>
    <property type="match status" value="1"/>
</dbReference>
<dbReference type="GO" id="GO:0005769">
    <property type="term" value="C:early endosome"/>
    <property type="evidence" value="ECO:0007669"/>
    <property type="project" value="TreeGrafter"/>
</dbReference>
<feature type="compositionally biased region" description="Basic and acidic residues" evidence="3">
    <location>
        <begin position="396"/>
        <end position="408"/>
    </location>
</feature>
<dbReference type="STRING" id="50376.A0A517LEL9"/>
<dbReference type="Pfam" id="PF02194">
    <property type="entry name" value="PXA"/>
    <property type="match status" value="1"/>
</dbReference>
<feature type="compositionally biased region" description="Polar residues" evidence="3">
    <location>
        <begin position="41"/>
        <end position="54"/>
    </location>
</feature>
<name>A0A517LEL9_9PEZI</name>